<dbReference type="Proteomes" id="UP000464214">
    <property type="component" value="Chromosome"/>
</dbReference>
<evidence type="ECO:0000313" key="10">
    <source>
        <dbReference type="EMBL" id="QHL87220.1"/>
    </source>
</evidence>
<dbReference type="Pfam" id="PF20216">
    <property type="entry name" value="DUF6576"/>
    <property type="match status" value="1"/>
</dbReference>
<evidence type="ECO:0000256" key="2">
    <source>
        <dbReference type="ARBA" id="ARBA00009045"/>
    </source>
</evidence>
<feature type="transmembrane region" description="Helical" evidence="7">
    <location>
        <begin position="18"/>
        <end position="36"/>
    </location>
</feature>
<dbReference type="Pfam" id="PF01694">
    <property type="entry name" value="Rhomboid"/>
    <property type="match status" value="1"/>
</dbReference>
<keyword evidence="4" id="KW-0378">Hydrolase</keyword>
<feature type="transmembrane region" description="Helical" evidence="7">
    <location>
        <begin position="167"/>
        <end position="189"/>
    </location>
</feature>
<feature type="transmembrane region" description="Helical" evidence="7">
    <location>
        <begin position="48"/>
        <end position="70"/>
    </location>
</feature>
<keyword evidence="6 7" id="KW-0472">Membrane</keyword>
<protein>
    <submittedName>
        <fullName evidence="10">Rhomboid family intramembrane serine protease</fullName>
    </submittedName>
</protein>
<gene>
    <name evidence="10" type="ORF">GU926_07150</name>
</gene>
<dbReference type="InterPro" id="IPR035952">
    <property type="entry name" value="Rhomboid-like_sf"/>
</dbReference>
<dbReference type="InterPro" id="IPR050925">
    <property type="entry name" value="Rhomboid_protease_S54"/>
</dbReference>
<evidence type="ECO:0000259" key="9">
    <source>
        <dbReference type="Pfam" id="PF20216"/>
    </source>
</evidence>
<feature type="domain" description="DUF6576" evidence="9">
    <location>
        <begin position="277"/>
        <end position="308"/>
    </location>
</feature>
<feature type="transmembrane region" description="Helical" evidence="7">
    <location>
        <begin position="142"/>
        <end position="160"/>
    </location>
</feature>
<dbReference type="GO" id="GO:0016020">
    <property type="term" value="C:membrane"/>
    <property type="evidence" value="ECO:0007669"/>
    <property type="project" value="UniProtKB-SubCell"/>
</dbReference>
<evidence type="ECO:0000256" key="4">
    <source>
        <dbReference type="ARBA" id="ARBA00022801"/>
    </source>
</evidence>
<organism evidence="10 11">
    <name type="scientific">Nibribacter ruber</name>
    <dbReference type="NCBI Taxonomy" id="2698458"/>
    <lineage>
        <taxon>Bacteria</taxon>
        <taxon>Pseudomonadati</taxon>
        <taxon>Bacteroidota</taxon>
        <taxon>Cytophagia</taxon>
        <taxon>Cytophagales</taxon>
        <taxon>Hymenobacteraceae</taxon>
        <taxon>Nibribacter</taxon>
    </lineage>
</organism>
<dbReference type="InterPro" id="IPR022764">
    <property type="entry name" value="Peptidase_S54_rhomboid_dom"/>
</dbReference>
<feature type="domain" description="Peptidase S54 rhomboid" evidence="8">
    <location>
        <begin position="69"/>
        <end position="212"/>
    </location>
</feature>
<evidence type="ECO:0000313" key="11">
    <source>
        <dbReference type="Proteomes" id="UP000464214"/>
    </source>
</evidence>
<comment type="similarity">
    <text evidence="2">Belongs to the peptidase S54 family.</text>
</comment>
<keyword evidence="5 7" id="KW-1133">Transmembrane helix</keyword>
<evidence type="ECO:0000256" key="1">
    <source>
        <dbReference type="ARBA" id="ARBA00004141"/>
    </source>
</evidence>
<keyword evidence="3 7" id="KW-0812">Transmembrane</keyword>
<name>A0A6P1NVY1_9BACT</name>
<proteinExistence type="inferred from homology"/>
<dbReference type="EMBL" id="CP047897">
    <property type="protein sequence ID" value="QHL87220.1"/>
    <property type="molecule type" value="Genomic_DNA"/>
</dbReference>
<dbReference type="KEGG" id="nib:GU926_07150"/>
<dbReference type="GO" id="GO:0004252">
    <property type="term" value="F:serine-type endopeptidase activity"/>
    <property type="evidence" value="ECO:0007669"/>
    <property type="project" value="InterPro"/>
</dbReference>
<dbReference type="RefSeq" id="WP_160690425.1">
    <property type="nucleotide sequence ID" value="NZ_CP047897.1"/>
</dbReference>
<dbReference type="PANTHER" id="PTHR43731:SF14">
    <property type="entry name" value="PRESENILIN-ASSOCIATED RHOMBOID-LIKE PROTEIN, MITOCHONDRIAL"/>
    <property type="match status" value="1"/>
</dbReference>
<dbReference type="GO" id="GO:0006508">
    <property type="term" value="P:proteolysis"/>
    <property type="evidence" value="ECO:0007669"/>
    <property type="project" value="UniProtKB-KW"/>
</dbReference>
<dbReference type="Gene3D" id="1.20.1540.10">
    <property type="entry name" value="Rhomboid-like"/>
    <property type="match status" value="1"/>
</dbReference>
<sequence length="308" mass="34296">MTSIFDDIRSSFSRGNNALHQLIAINVVVFAVLVILRMIMTMSGSGGLYNYLMTFLSVSSNLDIFVFRPWTLVTYFFTHEQFLHIIFNMLNLYWFGMLVREYLGDKRLVNLYVLGGLVGGLFYLLTYNTIPYLQVRADNSFMMGASGSVIAIMVGAATLLPNYTFNLLLFGPIRIKYIAAVMVLLSISGATGGNAGGNIAHLGGALLGFLYIKQLQRGTDLGRPVQAVLDFFRRLFQRRSPLKVAYKNPNRPFASYSSTSTASTFGAVSNNLTPSDDEIDLILDKISNSGYESLTKEEKQKLFRASQK</sequence>
<dbReference type="AlphaFoldDB" id="A0A6P1NVY1"/>
<evidence type="ECO:0000256" key="6">
    <source>
        <dbReference type="ARBA" id="ARBA00023136"/>
    </source>
</evidence>
<reference evidence="10 11" key="1">
    <citation type="submission" date="2020-01" db="EMBL/GenBank/DDBJ databases">
        <authorList>
            <person name="Kim M."/>
        </authorList>
    </citation>
    <scope>NUCLEOTIDE SEQUENCE [LARGE SCALE GENOMIC DNA]</scope>
    <source>
        <strain evidence="10 11">BT10</strain>
    </source>
</reference>
<evidence type="ECO:0000256" key="7">
    <source>
        <dbReference type="SAM" id="Phobius"/>
    </source>
</evidence>
<feature type="transmembrane region" description="Helical" evidence="7">
    <location>
        <begin position="111"/>
        <end position="130"/>
    </location>
</feature>
<feature type="transmembrane region" description="Helical" evidence="7">
    <location>
        <begin position="82"/>
        <end position="99"/>
    </location>
</feature>
<evidence type="ECO:0000256" key="3">
    <source>
        <dbReference type="ARBA" id="ARBA00022692"/>
    </source>
</evidence>
<evidence type="ECO:0000259" key="8">
    <source>
        <dbReference type="Pfam" id="PF01694"/>
    </source>
</evidence>
<keyword evidence="11" id="KW-1185">Reference proteome</keyword>
<evidence type="ECO:0000256" key="5">
    <source>
        <dbReference type="ARBA" id="ARBA00022989"/>
    </source>
</evidence>
<accession>A0A6P1NVY1</accession>
<dbReference type="PANTHER" id="PTHR43731">
    <property type="entry name" value="RHOMBOID PROTEASE"/>
    <property type="match status" value="1"/>
</dbReference>
<dbReference type="SUPFAM" id="SSF144091">
    <property type="entry name" value="Rhomboid-like"/>
    <property type="match status" value="1"/>
</dbReference>
<dbReference type="InterPro" id="IPR046483">
    <property type="entry name" value="DUF6576"/>
</dbReference>
<comment type="subcellular location">
    <subcellularLocation>
        <location evidence="1">Membrane</location>
        <topology evidence="1">Multi-pass membrane protein</topology>
    </subcellularLocation>
</comment>
<keyword evidence="10" id="KW-0645">Protease</keyword>